<evidence type="ECO:0000256" key="6">
    <source>
        <dbReference type="ARBA" id="ARBA00023136"/>
    </source>
</evidence>
<dbReference type="PANTHER" id="PTHR30193:SF37">
    <property type="entry name" value="INNER MEMBRANE ABC TRANSPORTER PERMEASE PROTEIN YCJO"/>
    <property type="match status" value="1"/>
</dbReference>
<name>A0A291IR01_9MOLU</name>
<comment type="similarity">
    <text evidence="7">Belongs to the binding-protein-dependent transport system permease family.</text>
</comment>
<evidence type="ECO:0000256" key="5">
    <source>
        <dbReference type="ARBA" id="ARBA00022989"/>
    </source>
</evidence>
<dbReference type="InterPro" id="IPR035906">
    <property type="entry name" value="MetI-like_sf"/>
</dbReference>
<protein>
    <submittedName>
        <fullName evidence="8">Uncharacterized protein</fullName>
    </submittedName>
</protein>
<keyword evidence="5 7" id="KW-1133">Transmembrane helix</keyword>
<evidence type="ECO:0000256" key="1">
    <source>
        <dbReference type="ARBA" id="ARBA00004651"/>
    </source>
</evidence>
<dbReference type="AlphaFoldDB" id="A0A291IR01"/>
<dbReference type="GO" id="GO:0055085">
    <property type="term" value="P:transmembrane transport"/>
    <property type="evidence" value="ECO:0007669"/>
    <property type="project" value="InterPro"/>
</dbReference>
<feature type="transmembrane region" description="Helical" evidence="7">
    <location>
        <begin position="140"/>
        <end position="162"/>
    </location>
</feature>
<dbReference type="OrthoDB" id="42615at2"/>
<reference evidence="8 9" key="1">
    <citation type="submission" date="2017-09" db="EMBL/GenBank/DDBJ databases">
        <title>SPAdes assembly of the Mesoplasma lactucae genome.</title>
        <authorList>
            <person name="Knight T.F."/>
            <person name="Rubinstein R."/>
            <person name="Citino T."/>
        </authorList>
    </citation>
    <scope>NUCLEOTIDE SEQUENCE [LARGE SCALE GENOMIC DNA]</scope>
    <source>
        <strain evidence="8 9">831-C4</strain>
    </source>
</reference>
<dbReference type="Gene3D" id="1.10.3720.10">
    <property type="entry name" value="MetI-like"/>
    <property type="match status" value="1"/>
</dbReference>
<proteinExistence type="inferred from homology"/>
<sequence length="275" mass="31398">MKHKKTTWLYQLNWVLPAVILILLFIAYPLFIIFKNGFNSVPVSGDFIGGWYQFHQIFTDKNFLWAIANTVIYAAIAIPISLFISIIIAKGISKVWHPRILQSAFFMPFLASSLALGMVFQTLFNPMGFTSQVQTKALLILYGVFQTLPFRVIMFTTAYMAIDQRMYKAAKADGMRWYQIFWRIDLSEIAPIILYTLTTGIISAFKFIPFGLFTDYNSAIAHGGQTMVYYIYAQINEIQNYGKASAASIILIIIVLILTIANALIWREKKHAKNK</sequence>
<evidence type="ECO:0000256" key="4">
    <source>
        <dbReference type="ARBA" id="ARBA00022692"/>
    </source>
</evidence>
<dbReference type="PROSITE" id="PS50928">
    <property type="entry name" value="ABC_TM1"/>
    <property type="match status" value="1"/>
</dbReference>
<dbReference type="GO" id="GO:0005886">
    <property type="term" value="C:plasma membrane"/>
    <property type="evidence" value="ECO:0007669"/>
    <property type="project" value="UniProtKB-SubCell"/>
</dbReference>
<dbReference type="CDD" id="cd06261">
    <property type="entry name" value="TM_PBP2"/>
    <property type="match status" value="1"/>
</dbReference>
<evidence type="ECO:0000313" key="9">
    <source>
        <dbReference type="Proteomes" id="UP000232227"/>
    </source>
</evidence>
<evidence type="ECO:0000256" key="3">
    <source>
        <dbReference type="ARBA" id="ARBA00022475"/>
    </source>
</evidence>
<feature type="transmembrane region" description="Helical" evidence="7">
    <location>
        <begin position="246"/>
        <end position="266"/>
    </location>
</feature>
<dbReference type="KEGG" id="mlac:CP520_00040"/>
<gene>
    <name evidence="8" type="ORF">CP520_00040</name>
</gene>
<keyword evidence="4 7" id="KW-0812">Transmembrane</keyword>
<dbReference type="Proteomes" id="UP000232227">
    <property type="component" value="Chromosome"/>
</dbReference>
<dbReference type="InterPro" id="IPR000515">
    <property type="entry name" value="MetI-like"/>
</dbReference>
<dbReference type="InterPro" id="IPR051393">
    <property type="entry name" value="ABC_transporter_permease"/>
</dbReference>
<feature type="transmembrane region" description="Helical" evidence="7">
    <location>
        <begin position="189"/>
        <end position="208"/>
    </location>
</feature>
<accession>A0A291IR01</accession>
<evidence type="ECO:0000313" key="8">
    <source>
        <dbReference type="EMBL" id="ATG97156.1"/>
    </source>
</evidence>
<dbReference type="PANTHER" id="PTHR30193">
    <property type="entry name" value="ABC TRANSPORTER PERMEASE PROTEIN"/>
    <property type="match status" value="1"/>
</dbReference>
<feature type="transmembrane region" description="Helical" evidence="7">
    <location>
        <begin position="63"/>
        <end position="88"/>
    </location>
</feature>
<comment type="subcellular location">
    <subcellularLocation>
        <location evidence="1 7">Cell membrane</location>
        <topology evidence="1 7">Multi-pass membrane protein</topology>
    </subcellularLocation>
</comment>
<dbReference type="SUPFAM" id="SSF161098">
    <property type="entry name" value="MetI-like"/>
    <property type="match status" value="1"/>
</dbReference>
<dbReference type="EMBL" id="CP023668">
    <property type="protein sequence ID" value="ATG97156.1"/>
    <property type="molecule type" value="Genomic_DNA"/>
</dbReference>
<evidence type="ECO:0000256" key="2">
    <source>
        <dbReference type="ARBA" id="ARBA00022448"/>
    </source>
</evidence>
<dbReference type="RefSeq" id="WP_096862444.1">
    <property type="nucleotide sequence ID" value="NZ_CP024967.1"/>
</dbReference>
<organism evidence="8 9">
    <name type="scientific">Mesoplasma lactucae ATCC 49193</name>
    <dbReference type="NCBI Taxonomy" id="81460"/>
    <lineage>
        <taxon>Bacteria</taxon>
        <taxon>Bacillati</taxon>
        <taxon>Mycoplasmatota</taxon>
        <taxon>Mollicutes</taxon>
        <taxon>Entomoplasmatales</taxon>
        <taxon>Entomoplasmataceae</taxon>
        <taxon>Mesoplasma</taxon>
    </lineage>
</organism>
<feature type="transmembrane region" description="Helical" evidence="7">
    <location>
        <begin position="12"/>
        <end position="34"/>
    </location>
</feature>
<keyword evidence="9" id="KW-1185">Reference proteome</keyword>
<evidence type="ECO:0000256" key="7">
    <source>
        <dbReference type="RuleBase" id="RU363032"/>
    </source>
</evidence>
<keyword evidence="6 7" id="KW-0472">Membrane</keyword>
<dbReference type="Pfam" id="PF00528">
    <property type="entry name" value="BPD_transp_1"/>
    <property type="match status" value="1"/>
</dbReference>
<keyword evidence="3" id="KW-1003">Cell membrane</keyword>
<feature type="transmembrane region" description="Helical" evidence="7">
    <location>
        <begin position="100"/>
        <end position="120"/>
    </location>
</feature>
<keyword evidence="2 7" id="KW-0813">Transport</keyword>